<keyword evidence="2" id="KW-1185">Reference proteome</keyword>
<dbReference type="RefSeq" id="WP_228847353.1">
    <property type="nucleotide sequence ID" value="NZ_JADCKQ010000001.1"/>
</dbReference>
<comment type="caution">
    <text evidence="1">The sequence shown here is derived from an EMBL/GenBank/DDBJ whole genome shotgun (WGS) entry which is preliminary data.</text>
</comment>
<dbReference type="Proteomes" id="UP000640583">
    <property type="component" value="Unassembled WGS sequence"/>
</dbReference>
<accession>A0A8J7J3C9</accession>
<evidence type="ECO:0000313" key="1">
    <source>
        <dbReference type="EMBL" id="MBI1492435.1"/>
    </source>
</evidence>
<sequence>MALQGCIYQIREEEALLAIRAAGSFAALWRNTASSIGIGTSPGTAETLVRISHADLFHLKDEAVFEEIERILVNRLNEIETFADGKGYGDFAIANDSSSDFLFTDMFRRAWTLIESWKAFKCARQRIVDRRHASRIVAM</sequence>
<organism evidence="1 2">
    <name type="scientific">Halocynthiibacter styelae</name>
    <dbReference type="NCBI Taxonomy" id="2761955"/>
    <lineage>
        <taxon>Bacteria</taxon>
        <taxon>Pseudomonadati</taxon>
        <taxon>Pseudomonadota</taxon>
        <taxon>Alphaproteobacteria</taxon>
        <taxon>Rhodobacterales</taxon>
        <taxon>Paracoccaceae</taxon>
        <taxon>Halocynthiibacter</taxon>
    </lineage>
</organism>
<protein>
    <submittedName>
        <fullName evidence="1">Uncharacterized protein</fullName>
    </submittedName>
</protein>
<gene>
    <name evidence="1" type="ORF">H1D41_02160</name>
</gene>
<reference evidence="1" key="1">
    <citation type="submission" date="2020-10" db="EMBL/GenBank/DDBJ databases">
        <title>Paenihalocynthiibacter styelae gen. nov., sp. nov., isolated from stalked sea squirt Styela clava.</title>
        <authorList>
            <person name="Kim Y.-O."/>
            <person name="Yoon J.-H."/>
        </authorList>
    </citation>
    <scope>NUCLEOTIDE SEQUENCE</scope>
    <source>
        <strain evidence="1">MYP1-1</strain>
    </source>
</reference>
<proteinExistence type="predicted"/>
<name>A0A8J7J3C9_9RHOB</name>
<dbReference type="AlphaFoldDB" id="A0A8J7J3C9"/>
<dbReference type="EMBL" id="JADCKQ010000001">
    <property type="protein sequence ID" value="MBI1492435.1"/>
    <property type="molecule type" value="Genomic_DNA"/>
</dbReference>
<evidence type="ECO:0000313" key="2">
    <source>
        <dbReference type="Proteomes" id="UP000640583"/>
    </source>
</evidence>